<gene>
    <name evidence="6" type="ORF">EIP91_003908</name>
</gene>
<dbReference type="SMART" id="SM00479">
    <property type="entry name" value="EXOIII"/>
    <property type="match status" value="1"/>
</dbReference>
<feature type="domain" description="Exonuclease" evidence="5">
    <location>
        <begin position="19"/>
        <end position="212"/>
    </location>
</feature>
<evidence type="ECO:0000313" key="6">
    <source>
        <dbReference type="EMBL" id="TCD64551.1"/>
    </source>
</evidence>
<keyword evidence="3" id="KW-0378">Hydrolase</keyword>
<dbReference type="OrthoDB" id="270189at2759"/>
<feature type="non-terminal residue" evidence="6">
    <location>
        <position position="219"/>
    </location>
</feature>
<dbReference type="GO" id="GO:0005739">
    <property type="term" value="C:mitochondrion"/>
    <property type="evidence" value="ECO:0007669"/>
    <property type="project" value="TreeGrafter"/>
</dbReference>
<dbReference type="PANTHER" id="PTHR11046">
    <property type="entry name" value="OLIGORIBONUCLEASE, MITOCHONDRIAL"/>
    <property type="match status" value="1"/>
</dbReference>
<dbReference type="PANTHER" id="PTHR11046:SF0">
    <property type="entry name" value="OLIGORIBONUCLEASE, MITOCHONDRIAL"/>
    <property type="match status" value="1"/>
</dbReference>
<dbReference type="NCBIfam" id="NF003765">
    <property type="entry name" value="PRK05359.1"/>
    <property type="match status" value="1"/>
</dbReference>
<dbReference type="EMBL" id="RWJN01000229">
    <property type="protein sequence ID" value="TCD64551.1"/>
    <property type="molecule type" value="Genomic_DNA"/>
</dbReference>
<dbReference type="Pfam" id="PF00929">
    <property type="entry name" value="RNase_T"/>
    <property type="match status" value="1"/>
</dbReference>
<evidence type="ECO:0000256" key="4">
    <source>
        <dbReference type="ARBA" id="ARBA00022839"/>
    </source>
</evidence>
<protein>
    <recommendedName>
        <fullName evidence="5">Exonuclease domain-containing protein</fullName>
    </recommendedName>
</protein>
<sequence length="219" mass="24908">MENTSTFKSTSVLDLAAGPLVWIDCEMTGLNPRTDKILEIAVLITNGNLELVDDGIEFIVHTEKEVLDKMDEWCTKQHGSSGLTEACMASPHSTEFVAKEVLAYIKKWIPDRRIGVLAGNSVHADRGFLVEEMPEVVDWLHYRIVDVSSIKVIICHMVQFTQPTDLVSQELCRRWYPTQMPPQEYSGFSKHRALDDIRGSIRGKWRVNDLLRILSPRVL</sequence>
<dbReference type="CDD" id="cd06135">
    <property type="entry name" value="Orn"/>
    <property type="match status" value="1"/>
</dbReference>
<dbReference type="Proteomes" id="UP000292702">
    <property type="component" value="Unassembled WGS sequence"/>
</dbReference>
<evidence type="ECO:0000256" key="3">
    <source>
        <dbReference type="ARBA" id="ARBA00022801"/>
    </source>
</evidence>
<dbReference type="GO" id="GO:0000175">
    <property type="term" value="F:3'-5'-RNA exonuclease activity"/>
    <property type="evidence" value="ECO:0007669"/>
    <property type="project" value="InterPro"/>
</dbReference>
<organism evidence="6 7">
    <name type="scientific">Steccherinum ochraceum</name>
    <dbReference type="NCBI Taxonomy" id="92696"/>
    <lineage>
        <taxon>Eukaryota</taxon>
        <taxon>Fungi</taxon>
        <taxon>Dikarya</taxon>
        <taxon>Basidiomycota</taxon>
        <taxon>Agaricomycotina</taxon>
        <taxon>Agaricomycetes</taxon>
        <taxon>Polyporales</taxon>
        <taxon>Steccherinaceae</taxon>
        <taxon>Steccherinum</taxon>
    </lineage>
</organism>
<dbReference type="InterPro" id="IPR012337">
    <property type="entry name" value="RNaseH-like_sf"/>
</dbReference>
<keyword evidence="7" id="KW-1185">Reference proteome</keyword>
<dbReference type="GO" id="GO:0003676">
    <property type="term" value="F:nucleic acid binding"/>
    <property type="evidence" value="ECO:0007669"/>
    <property type="project" value="InterPro"/>
</dbReference>
<dbReference type="STRING" id="92696.A0A4R0R9N5"/>
<evidence type="ECO:0000256" key="2">
    <source>
        <dbReference type="ARBA" id="ARBA00022722"/>
    </source>
</evidence>
<comment type="similarity">
    <text evidence="1">Belongs to the oligoribonuclease family.</text>
</comment>
<dbReference type="Gene3D" id="3.30.420.10">
    <property type="entry name" value="Ribonuclease H-like superfamily/Ribonuclease H"/>
    <property type="match status" value="1"/>
</dbReference>
<name>A0A4R0R9N5_9APHY</name>
<dbReference type="SUPFAM" id="SSF53098">
    <property type="entry name" value="Ribonuclease H-like"/>
    <property type="match status" value="1"/>
</dbReference>
<dbReference type="InterPro" id="IPR022894">
    <property type="entry name" value="Oligoribonuclease"/>
</dbReference>
<evidence type="ECO:0000259" key="5">
    <source>
        <dbReference type="SMART" id="SM00479"/>
    </source>
</evidence>
<dbReference type="InterPro" id="IPR013520">
    <property type="entry name" value="Ribonucl_H"/>
</dbReference>
<proteinExistence type="inferred from homology"/>
<comment type="caution">
    <text evidence="6">The sequence shown here is derived from an EMBL/GenBank/DDBJ whole genome shotgun (WGS) entry which is preliminary data.</text>
</comment>
<evidence type="ECO:0000256" key="1">
    <source>
        <dbReference type="ARBA" id="ARBA00009921"/>
    </source>
</evidence>
<evidence type="ECO:0000313" key="7">
    <source>
        <dbReference type="Proteomes" id="UP000292702"/>
    </source>
</evidence>
<keyword evidence="2" id="KW-0540">Nuclease</keyword>
<dbReference type="AlphaFoldDB" id="A0A4R0R9N5"/>
<accession>A0A4R0R9N5</accession>
<keyword evidence="4" id="KW-0269">Exonuclease</keyword>
<reference evidence="6 7" key="1">
    <citation type="submission" date="2018-11" db="EMBL/GenBank/DDBJ databases">
        <title>Genome assembly of Steccherinum ochraceum LE-BIN_3174, the white-rot fungus of the Steccherinaceae family (The Residual Polyporoid clade, Polyporales, Basidiomycota).</title>
        <authorList>
            <person name="Fedorova T.V."/>
            <person name="Glazunova O.A."/>
            <person name="Landesman E.O."/>
            <person name="Moiseenko K.V."/>
            <person name="Psurtseva N.V."/>
            <person name="Savinova O.S."/>
            <person name="Shakhova N.V."/>
            <person name="Tyazhelova T.V."/>
            <person name="Vasina D.V."/>
        </authorList>
    </citation>
    <scope>NUCLEOTIDE SEQUENCE [LARGE SCALE GENOMIC DNA]</scope>
    <source>
        <strain evidence="6 7">LE-BIN_3174</strain>
    </source>
</reference>
<dbReference type="InterPro" id="IPR036397">
    <property type="entry name" value="RNaseH_sf"/>
</dbReference>